<dbReference type="GO" id="GO:0005819">
    <property type="term" value="C:spindle"/>
    <property type="evidence" value="ECO:0007669"/>
    <property type="project" value="InterPro"/>
</dbReference>
<name>A0A1S3UGK2_VIGRR</name>
<feature type="compositionally biased region" description="Basic and acidic residues" evidence="1">
    <location>
        <begin position="380"/>
        <end position="389"/>
    </location>
</feature>
<dbReference type="AlphaFoldDB" id="A0A1S3UGK2"/>
<dbReference type="RefSeq" id="XP_014505146.1">
    <property type="nucleotide sequence ID" value="XM_014649660.2"/>
</dbReference>
<dbReference type="OrthoDB" id="1684416at2759"/>
<evidence type="ECO:0000313" key="4">
    <source>
        <dbReference type="RefSeq" id="XP_014505146.1"/>
    </source>
</evidence>
<evidence type="ECO:0000259" key="2">
    <source>
        <dbReference type="Pfam" id="PF12214"/>
    </source>
</evidence>
<gene>
    <name evidence="4" type="primary">LOC106765147</name>
</gene>
<organism evidence="3 4">
    <name type="scientific">Vigna radiata var. radiata</name>
    <name type="common">Mung bean</name>
    <name type="synonym">Phaseolus aureus</name>
    <dbReference type="NCBI Taxonomy" id="3916"/>
    <lineage>
        <taxon>Eukaryota</taxon>
        <taxon>Viridiplantae</taxon>
        <taxon>Streptophyta</taxon>
        <taxon>Embryophyta</taxon>
        <taxon>Tracheophyta</taxon>
        <taxon>Spermatophyta</taxon>
        <taxon>Magnoliopsida</taxon>
        <taxon>eudicotyledons</taxon>
        <taxon>Gunneridae</taxon>
        <taxon>Pentapetalae</taxon>
        <taxon>rosids</taxon>
        <taxon>fabids</taxon>
        <taxon>Fabales</taxon>
        <taxon>Fabaceae</taxon>
        <taxon>Papilionoideae</taxon>
        <taxon>50 kb inversion clade</taxon>
        <taxon>NPAAA clade</taxon>
        <taxon>indigoferoid/millettioid clade</taxon>
        <taxon>Phaseoleae</taxon>
        <taxon>Vigna</taxon>
    </lineage>
</organism>
<dbReference type="GO" id="GO:0060236">
    <property type="term" value="P:regulation of mitotic spindle organization"/>
    <property type="evidence" value="ECO:0007669"/>
    <property type="project" value="InterPro"/>
</dbReference>
<feature type="region of interest" description="Disordered" evidence="1">
    <location>
        <begin position="62"/>
        <end position="149"/>
    </location>
</feature>
<evidence type="ECO:0000256" key="1">
    <source>
        <dbReference type="SAM" id="MobiDB-lite"/>
    </source>
</evidence>
<evidence type="ECO:0000313" key="3">
    <source>
        <dbReference type="Proteomes" id="UP000087766"/>
    </source>
</evidence>
<feature type="compositionally biased region" description="Polar residues" evidence="1">
    <location>
        <begin position="312"/>
        <end position="324"/>
    </location>
</feature>
<reference evidence="3" key="1">
    <citation type="journal article" date="2014" name="Nat. Commun.">
        <title>Genome sequence of mungbean and insights into evolution within Vigna species.</title>
        <authorList>
            <person name="Kang Y.J."/>
            <person name="Kim S.K."/>
            <person name="Kim M.Y."/>
            <person name="Lestari P."/>
            <person name="Kim K.H."/>
            <person name="Ha B.K."/>
            <person name="Jun T.H."/>
            <person name="Hwang W.J."/>
            <person name="Lee T."/>
            <person name="Lee J."/>
            <person name="Shim S."/>
            <person name="Yoon M.Y."/>
            <person name="Jang Y.E."/>
            <person name="Han K.S."/>
            <person name="Taeprayoon P."/>
            <person name="Yoon N."/>
            <person name="Somta P."/>
            <person name="Tanya P."/>
            <person name="Kim K.S."/>
            <person name="Gwag J.G."/>
            <person name="Moon J.K."/>
            <person name="Lee Y.H."/>
            <person name="Park B.S."/>
            <person name="Bombarely A."/>
            <person name="Doyle J.J."/>
            <person name="Jackson S.A."/>
            <person name="Schafleitner R."/>
            <person name="Srinives P."/>
            <person name="Varshney R.K."/>
            <person name="Lee S.H."/>
        </authorList>
    </citation>
    <scope>NUCLEOTIDE SEQUENCE [LARGE SCALE GENOMIC DNA]</scope>
    <source>
        <strain evidence="3">cv. VC1973A</strain>
    </source>
</reference>
<feature type="region of interest" description="Disordered" evidence="1">
    <location>
        <begin position="363"/>
        <end position="389"/>
    </location>
</feature>
<reference evidence="4" key="2">
    <citation type="submission" date="2025-08" db="UniProtKB">
        <authorList>
            <consortium name="RefSeq"/>
        </authorList>
    </citation>
    <scope>IDENTIFICATION</scope>
    <source>
        <tissue evidence="4">Leaf</tissue>
    </source>
</reference>
<feature type="compositionally biased region" description="Low complexity" evidence="1">
    <location>
        <begin position="88"/>
        <end position="110"/>
    </location>
</feature>
<dbReference type="PANTHER" id="PTHR14326">
    <property type="entry name" value="TARGETING PROTEIN FOR XKLP2"/>
    <property type="match status" value="1"/>
</dbReference>
<feature type="compositionally biased region" description="Polar residues" evidence="1">
    <location>
        <begin position="243"/>
        <end position="256"/>
    </location>
</feature>
<feature type="region of interest" description="Disordered" evidence="1">
    <location>
        <begin position="298"/>
        <end position="325"/>
    </location>
</feature>
<protein>
    <submittedName>
        <fullName evidence="4">Uncharacterized protein LOC106765147 isoform X1</fullName>
    </submittedName>
</protein>
<dbReference type="PANTHER" id="PTHR14326:SF55">
    <property type="entry name" value="CELL CYCLE REGULATED MICROTUBULE ASSOCIATED PROTEIN"/>
    <property type="match status" value="1"/>
</dbReference>
<dbReference type="GO" id="GO:0090307">
    <property type="term" value="P:mitotic spindle assembly"/>
    <property type="evidence" value="ECO:0007669"/>
    <property type="project" value="TreeGrafter"/>
</dbReference>
<dbReference type="InterPro" id="IPR009675">
    <property type="entry name" value="TPX2_fam"/>
</dbReference>
<dbReference type="Pfam" id="PF12214">
    <property type="entry name" value="TPX2_importin"/>
    <property type="match status" value="1"/>
</dbReference>
<feature type="compositionally biased region" description="Polar residues" evidence="1">
    <location>
        <begin position="364"/>
        <end position="379"/>
    </location>
</feature>
<feature type="compositionally biased region" description="Low complexity" evidence="1">
    <location>
        <begin position="213"/>
        <end position="227"/>
    </location>
</feature>
<dbReference type="GO" id="GO:0008017">
    <property type="term" value="F:microtubule binding"/>
    <property type="evidence" value="ECO:0007669"/>
    <property type="project" value="TreeGrafter"/>
</dbReference>
<dbReference type="GeneID" id="106765147"/>
<feature type="region of interest" description="Disordered" evidence="1">
    <location>
        <begin position="206"/>
        <end position="256"/>
    </location>
</feature>
<feature type="compositionally biased region" description="Polar residues" evidence="1">
    <location>
        <begin position="131"/>
        <end position="147"/>
    </location>
</feature>
<proteinExistence type="predicted"/>
<dbReference type="KEGG" id="vra:106765147"/>
<keyword evidence="3" id="KW-1185">Reference proteome</keyword>
<dbReference type="GO" id="GO:0005880">
    <property type="term" value="C:nuclear microtubule"/>
    <property type="evidence" value="ECO:0007669"/>
    <property type="project" value="TreeGrafter"/>
</dbReference>
<sequence>MDEEFEKIEVEYAPLCEGQEIDIEYEFDAPQFFAFTRQETAWDASEAEQWFEYATSYPPSPFLLKARSGNSDSITEKEQVSDDEDNSTDTSSGKTKPLSKSSSSKGKGFSFMKPTASHLAKQKNVSEVRSPESISRFQRQNSSSTDCALTKRQKLEAGYLRKAARLKHQIRFTHKTKKVDQPAANSASKSNVTIAKEPNLVTALRAHRHTSKSSAESGGTTQSSSQESKARPLNKKILEGPAQTLSKTKTSRPTQCQEFHLRTSERAMQNTYNNVRSSLKCNSISNTESRNLIRTNSGTVGSVQEKRRSSNKLRGSSDVKQLSSKSERGVFRNIKVYPLEPNDQDSTNEPPTELFSKLTLASEMEQTAKSSSRKQTMSKGSKENRHGSFQDNERMKVVKEGMQRSCGKQYQRVNEMGSLISKQTCMLASRNNSKYNLLF</sequence>
<dbReference type="STRING" id="3916.A0A1S3UGK2"/>
<accession>A0A1S3UGK2</accession>
<feature type="domain" description="TPX2 central" evidence="2">
    <location>
        <begin position="191"/>
        <end position="342"/>
    </location>
</feature>
<dbReference type="GO" id="GO:0030295">
    <property type="term" value="F:protein kinase activator activity"/>
    <property type="evidence" value="ECO:0007669"/>
    <property type="project" value="TreeGrafter"/>
</dbReference>
<dbReference type="Proteomes" id="UP000087766">
    <property type="component" value="Chromosome 1"/>
</dbReference>
<dbReference type="InterPro" id="IPR027330">
    <property type="entry name" value="TPX2_central_dom"/>
</dbReference>